<evidence type="ECO:0000313" key="3">
    <source>
        <dbReference type="Proteomes" id="UP000077202"/>
    </source>
</evidence>
<name>A0A176WSM2_MARPO</name>
<sequence length="193" mass="21969">MEASVGVRVLKKRKSEAVRASEEEERDSPTLKTKSIATESGEGKANRSSSRERLSPSSRDEDEMDDDNADYEVRRSCDTSEEAAQRVYDKNKPEAGKHSKKYEHTGKGKQKLETNSGKGKRPPVFRVDETYTTISDVEKVNFKKKLGEMHKTSTKVASTAEIGFDNDLERPERWRPKKQAASGMNKIFFWRAY</sequence>
<dbReference type="Proteomes" id="UP000077202">
    <property type="component" value="Unassembled WGS sequence"/>
</dbReference>
<proteinExistence type="predicted"/>
<feature type="compositionally biased region" description="Basic and acidic residues" evidence="1">
    <location>
        <begin position="41"/>
        <end position="54"/>
    </location>
</feature>
<dbReference type="EMBL" id="LVLJ01000161">
    <property type="protein sequence ID" value="OAE35543.1"/>
    <property type="molecule type" value="Genomic_DNA"/>
</dbReference>
<feature type="region of interest" description="Disordered" evidence="1">
    <location>
        <begin position="1"/>
        <end position="125"/>
    </location>
</feature>
<evidence type="ECO:0000256" key="1">
    <source>
        <dbReference type="SAM" id="MobiDB-lite"/>
    </source>
</evidence>
<organism evidence="2 3">
    <name type="scientific">Marchantia polymorpha subsp. ruderalis</name>
    <dbReference type="NCBI Taxonomy" id="1480154"/>
    <lineage>
        <taxon>Eukaryota</taxon>
        <taxon>Viridiplantae</taxon>
        <taxon>Streptophyta</taxon>
        <taxon>Embryophyta</taxon>
        <taxon>Marchantiophyta</taxon>
        <taxon>Marchantiopsida</taxon>
        <taxon>Marchantiidae</taxon>
        <taxon>Marchantiales</taxon>
        <taxon>Marchantiaceae</taxon>
        <taxon>Marchantia</taxon>
    </lineage>
</organism>
<evidence type="ECO:0000313" key="2">
    <source>
        <dbReference type="EMBL" id="OAE35543.1"/>
    </source>
</evidence>
<accession>A0A176WSM2</accession>
<reference evidence="2" key="1">
    <citation type="submission" date="2016-03" db="EMBL/GenBank/DDBJ databases">
        <title>Mechanisms controlling the formation of the plant cell surface in tip-growing cells are functionally conserved among land plants.</title>
        <authorList>
            <person name="Honkanen S."/>
            <person name="Jones V.A."/>
            <person name="Morieri G."/>
            <person name="Champion C."/>
            <person name="Hetherington A.J."/>
            <person name="Kelly S."/>
            <person name="Saint-Marcoux D."/>
            <person name="Proust H."/>
            <person name="Prescott H."/>
            <person name="Dolan L."/>
        </authorList>
    </citation>
    <scope>NUCLEOTIDE SEQUENCE [LARGE SCALE GENOMIC DNA]</scope>
    <source>
        <tissue evidence="2">Whole gametophyte</tissue>
    </source>
</reference>
<feature type="compositionally biased region" description="Acidic residues" evidence="1">
    <location>
        <begin position="60"/>
        <end position="70"/>
    </location>
</feature>
<dbReference type="AlphaFoldDB" id="A0A176WSM2"/>
<feature type="compositionally biased region" description="Basic and acidic residues" evidence="1">
    <location>
        <begin position="71"/>
        <end position="112"/>
    </location>
</feature>
<gene>
    <name evidence="2" type="ORF">AXG93_2782s1270</name>
</gene>
<comment type="caution">
    <text evidence="2">The sequence shown here is derived from an EMBL/GenBank/DDBJ whole genome shotgun (WGS) entry which is preliminary data.</text>
</comment>
<protein>
    <submittedName>
        <fullName evidence="2">Uncharacterized protein</fullName>
    </submittedName>
</protein>
<keyword evidence="3" id="KW-1185">Reference proteome</keyword>